<name>A0ABR9IVG0_RHIVS</name>
<dbReference type="RefSeq" id="WP_192730959.1">
    <property type="nucleotide sequence ID" value="NZ_BAAAVL010000004.1"/>
</dbReference>
<proteinExistence type="predicted"/>
<evidence type="ECO:0000313" key="1">
    <source>
        <dbReference type="EMBL" id="MBE1507185.1"/>
    </source>
</evidence>
<organism evidence="1 2">
    <name type="scientific">Rhizobium viscosum</name>
    <name type="common">Arthrobacter viscosus</name>
    <dbReference type="NCBI Taxonomy" id="1673"/>
    <lineage>
        <taxon>Bacteria</taxon>
        <taxon>Pseudomonadati</taxon>
        <taxon>Pseudomonadota</taxon>
        <taxon>Alphaproteobacteria</taxon>
        <taxon>Hyphomicrobiales</taxon>
        <taxon>Rhizobiaceae</taxon>
        <taxon>Rhizobium/Agrobacterium group</taxon>
        <taxon>Rhizobium</taxon>
    </lineage>
</organism>
<accession>A0ABR9IVG0</accession>
<dbReference type="Proteomes" id="UP000620262">
    <property type="component" value="Unassembled WGS sequence"/>
</dbReference>
<comment type="caution">
    <text evidence="1">The sequence shown here is derived from an EMBL/GenBank/DDBJ whole genome shotgun (WGS) entry which is preliminary data.</text>
</comment>
<reference evidence="1 2" key="1">
    <citation type="submission" date="2020-10" db="EMBL/GenBank/DDBJ databases">
        <title>Sequencing the genomes of 1000 actinobacteria strains.</title>
        <authorList>
            <person name="Klenk H.-P."/>
        </authorList>
    </citation>
    <scope>NUCLEOTIDE SEQUENCE [LARGE SCALE GENOMIC DNA]</scope>
    <source>
        <strain evidence="1 2">DSM 7307</strain>
    </source>
</reference>
<protein>
    <submittedName>
        <fullName evidence="1">Uncharacterized protein</fullName>
    </submittedName>
</protein>
<dbReference type="EMBL" id="JADBEC010000002">
    <property type="protein sequence ID" value="MBE1507185.1"/>
    <property type="molecule type" value="Genomic_DNA"/>
</dbReference>
<evidence type="ECO:0000313" key="2">
    <source>
        <dbReference type="Proteomes" id="UP000620262"/>
    </source>
</evidence>
<gene>
    <name evidence="1" type="ORF">H4W29_004430</name>
</gene>
<keyword evidence="2" id="KW-1185">Reference proteome</keyword>
<sequence length="47" mass="4763">MSALEVGSVISLLGLLVFAAHEEIVAVAPAVASALEQFLASAPVALW</sequence>